<dbReference type="KEGG" id="pze:HU754_014910"/>
<dbReference type="AlphaFoldDB" id="A0A9E6NJF5"/>
<organism evidence="2 3">
    <name type="scientific">Pseudomonas zeae</name>
    <dbReference type="NCBI Taxonomy" id="2745510"/>
    <lineage>
        <taxon>Bacteria</taxon>
        <taxon>Pseudomonadati</taxon>
        <taxon>Pseudomonadota</taxon>
        <taxon>Gammaproteobacteria</taxon>
        <taxon>Pseudomonadales</taxon>
        <taxon>Pseudomonadaceae</taxon>
        <taxon>Pseudomonas</taxon>
    </lineage>
</organism>
<proteinExistence type="predicted"/>
<evidence type="ECO:0000313" key="3">
    <source>
        <dbReference type="Proteomes" id="UP000627092"/>
    </source>
</evidence>
<reference evidence="2" key="2">
    <citation type="journal article" date="2021" name="Microorganisms">
        <title>The Ever-Expanding Pseudomonas Genus: Description of 43 New Species and Partition of the Pseudomonas putida Group.</title>
        <authorList>
            <person name="Girard L."/>
            <person name="Lood C."/>
            <person name="Hofte M."/>
            <person name="Vandamme P."/>
            <person name="Rokni-Zadeh H."/>
            <person name="van Noort V."/>
            <person name="Lavigne R."/>
            <person name="De Mot R."/>
        </authorList>
    </citation>
    <scope>NUCLEOTIDE SEQUENCE</scope>
    <source>
        <strain evidence="2">OE 48.2</strain>
    </source>
</reference>
<feature type="signal peptide" evidence="1">
    <location>
        <begin position="1"/>
        <end position="22"/>
    </location>
</feature>
<dbReference type="RefSeq" id="WP_186622393.1">
    <property type="nucleotide sequence ID" value="NZ_CP077090.1"/>
</dbReference>
<protein>
    <submittedName>
        <fullName evidence="2">Uncharacterized protein</fullName>
    </submittedName>
</protein>
<evidence type="ECO:0000256" key="1">
    <source>
        <dbReference type="SAM" id="SignalP"/>
    </source>
</evidence>
<sequence length="154" mass="16722">MFSHSIARLYLLPLALFGSAAADCGEPSKQPTTLLVPSDGVETTIIATQPELKCQDSSDCSTVLVIDVKKFPESVKGLVIETSSVQEGVNISEKHFKDHDGSGSFLVPLDKVDLKRGYDLKIKPIPRSKDDMAVQTFTIDKIGLETLPAHPVEK</sequence>
<gene>
    <name evidence="2" type="ORF">HU754_014910</name>
</gene>
<feature type="chain" id="PRO_5038725014" evidence="1">
    <location>
        <begin position="23"/>
        <end position="154"/>
    </location>
</feature>
<reference evidence="2" key="1">
    <citation type="journal article" date="2020" name="Microorganisms">
        <title>Reliable Identification of Environmental Pseudomonas Isolates Using the rpoD Gene.</title>
        <authorList>
            <consortium name="The Broad Institute Genome Sequencing Platform"/>
            <person name="Girard L."/>
            <person name="Lood C."/>
            <person name="Rokni-Zadeh H."/>
            <person name="van Noort V."/>
            <person name="Lavigne R."/>
            <person name="De Mot R."/>
        </authorList>
    </citation>
    <scope>NUCLEOTIDE SEQUENCE</scope>
    <source>
        <strain evidence="2">OE 48.2</strain>
    </source>
</reference>
<dbReference type="EMBL" id="CP077090">
    <property type="protein sequence ID" value="QXI09150.1"/>
    <property type="molecule type" value="Genomic_DNA"/>
</dbReference>
<evidence type="ECO:0000313" key="2">
    <source>
        <dbReference type="EMBL" id="QXI09150.1"/>
    </source>
</evidence>
<dbReference type="Proteomes" id="UP000627092">
    <property type="component" value="Chromosome"/>
</dbReference>
<name>A0A9E6NJF5_9PSED</name>
<keyword evidence="1" id="KW-0732">Signal</keyword>
<accession>A0A9E6NJF5</accession>